<dbReference type="Proteomes" id="UP000182471">
    <property type="component" value="Unassembled WGS sequence"/>
</dbReference>
<organism evidence="2 3">
    <name type="scientific">Lachnobacterium bovis</name>
    <dbReference type="NCBI Taxonomy" id="140626"/>
    <lineage>
        <taxon>Bacteria</taxon>
        <taxon>Bacillati</taxon>
        <taxon>Bacillota</taxon>
        <taxon>Clostridia</taxon>
        <taxon>Lachnospirales</taxon>
        <taxon>Lachnospiraceae</taxon>
        <taxon>Lachnobacterium</taxon>
    </lineage>
</organism>
<sequence length="475" mass="51907">MNDVTMTTSSVSEVTEKKKVRTDPKLAVGYAFGEVGCQMSWYMINNFLTLFYRDIVGLTATAISLIMVIARVWDAVNDPMMGNIADRTNTRWGRFRPYLYFAPPFLAIFNILTFTVWPLHGMIKALVCLICYVGTGMAYTACSIAYQALQNVIAVDSKQRMFLATSRNIGCSVIGIILSIVATPALLFFSKPGVKAADAQGYFGFSVVMAVVMIIPFWICAAICKEKYTDVLHANKGNAEKLGFLASLREIAKNDQLLMVVLSAVLGTICVTGRMGLLTFYIIYVVGDFHHVATFFTAMTVAQLLGSLLLPWGTNKFTKKGYLIILQLTMNAGFLAMFLLPNAGINVLLAISFVCGLCNSAQGICYGLVGDALEYGDWKLGRRQEGVAASMLSFSVKIATALCGSVGILLLDAVGYVPNVQQTDAARQGINAVVNLLPFVLGLISLIPMLFYKLTPEKVEEIRTDLEKGVHSHKK</sequence>
<reference evidence="3" key="1">
    <citation type="submission" date="2016-10" db="EMBL/GenBank/DDBJ databases">
        <authorList>
            <person name="Varghese N."/>
            <person name="Submissions S."/>
        </authorList>
    </citation>
    <scope>NUCLEOTIDE SEQUENCE [LARGE SCALE GENOMIC DNA]</scope>
    <source>
        <strain evidence="3">S1b</strain>
    </source>
</reference>
<feature type="transmembrane region" description="Helical" evidence="1">
    <location>
        <begin position="123"/>
        <end position="149"/>
    </location>
</feature>
<dbReference type="GO" id="GO:0008643">
    <property type="term" value="P:carbohydrate transport"/>
    <property type="evidence" value="ECO:0007669"/>
    <property type="project" value="InterPro"/>
</dbReference>
<protein>
    <submittedName>
        <fullName evidence="2">Glycoside/pentoside/hexuronide:cation symporter, GPH family</fullName>
    </submittedName>
</protein>
<gene>
    <name evidence="2" type="ORF">SAMN02910429_01062</name>
</gene>
<dbReference type="GO" id="GO:0005886">
    <property type="term" value="C:plasma membrane"/>
    <property type="evidence" value="ECO:0007669"/>
    <property type="project" value="TreeGrafter"/>
</dbReference>
<feature type="transmembrane region" description="Helical" evidence="1">
    <location>
        <begin position="202"/>
        <end position="224"/>
    </location>
</feature>
<keyword evidence="1" id="KW-0812">Transmembrane</keyword>
<feature type="transmembrane region" description="Helical" evidence="1">
    <location>
        <begin position="430"/>
        <end position="452"/>
    </location>
</feature>
<keyword evidence="1" id="KW-1133">Transmembrane helix</keyword>
<feature type="transmembrane region" description="Helical" evidence="1">
    <location>
        <begin position="56"/>
        <end position="76"/>
    </location>
</feature>
<dbReference type="GO" id="GO:0015293">
    <property type="term" value="F:symporter activity"/>
    <property type="evidence" value="ECO:0007669"/>
    <property type="project" value="InterPro"/>
</dbReference>
<feature type="transmembrane region" description="Helical" evidence="1">
    <location>
        <begin position="26"/>
        <end position="44"/>
    </location>
</feature>
<dbReference type="PANTHER" id="PTHR11328">
    <property type="entry name" value="MAJOR FACILITATOR SUPERFAMILY DOMAIN-CONTAINING PROTEIN"/>
    <property type="match status" value="1"/>
</dbReference>
<dbReference type="CDD" id="cd17332">
    <property type="entry name" value="MFS_MelB_like"/>
    <property type="match status" value="1"/>
</dbReference>
<dbReference type="OrthoDB" id="9764596at2"/>
<feature type="transmembrane region" description="Helical" evidence="1">
    <location>
        <begin position="289"/>
        <end position="310"/>
    </location>
</feature>
<dbReference type="EMBL" id="FOGW01000010">
    <property type="protein sequence ID" value="SER78158.1"/>
    <property type="molecule type" value="Genomic_DNA"/>
</dbReference>
<dbReference type="NCBIfam" id="TIGR00792">
    <property type="entry name" value="gph"/>
    <property type="match status" value="1"/>
</dbReference>
<dbReference type="Pfam" id="PF13347">
    <property type="entry name" value="MFS_2"/>
    <property type="match status" value="1"/>
</dbReference>
<dbReference type="SUPFAM" id="SSF103473">
    <property type="entry name" value="MFS general substrate transporter"/>
    <property type="match status" value="1"/>
</dbReference>
<dbReference type="RefSeq" id="WP_022749074.1">
    <property type="nucleotide sequence ID" value="NZ_FOGW01000010.1"/>
</dbReference>
<feature type="transmembrane region" description="Helical" evidence="1">
    <location>
        <begin position="257"/>
        <end position="283"/>
    </location>
</feature>
<dbReference type="InterPro" id="IPR039672">
    <property type="entry name" value="MFS_2"/>
</dbReference>
<evidence type="ECO:0000256" key="1">
    <source>
        <dbReference type="SAM" id="Phobius"/>
    </source>
</evidence>
<dbReference type="AlphaFoldDB" id="A0A1H9RZR5"/>
<feature type="transmembrane region" description="Helical" evidence="1">
    <location>
        <begin position="169"/>
        <end position="190"/>
    </location>
</feature>
<dbReference type="InterPro" id="IPR036259">
    <property type="entry name" value="MFS_trans_sf"/>
</dbReference>
<dbReference type="Gene3D" id="1.20.1250.20">
    <property type="entry name" value="MFS general substrate transporter like domains"/>
    <property type="match status" value="2"/>
</dbReference>
<dbReference type="PANTHER" id="PTHR11328:SF24">
    <property type="entry name" value="MAJOR FACILITATOR SUPERFAMILY (MFS) PROFILE DOMAIN-CONTAINING PROTEIN"/>
    <property type="match status" value="1"/>
</dbReference>
<keyword evidence="3" id="KW-1185">Reference proteome</keyword>
<feature type="transmembrane region" description="Helical" evidence="1">
    <location>
        <begin position="389"/>
        <end position="410"/>
    </location>
</feature>
<dbReference type="GO" id="GO:0006814">
    <property type="term" value="P:sodium ion transport"/>
    <property type="evidence" value="ECO:0007669"/>
    <property type="project" value="InterPro"/>
</dbReference>
<feature type="transmembrane region" description="Helical" evidence="1">
    <location>
        <begin position="97"/>
        <end position="117"/>
    </location>
</feature>
<accession>A0A1H9RZR5</accession>
<evidence type="ECO:0000313" key="2">
    <source>
        <dbReference type="EMBL" id="SER78158.1"/>
    </source>
</evidence>
<dbReference type="InterPro" id="IPR001927">
    <property type="entry name" value="Na/Gal_symport"/>
</dbReference>
<name>A0A1H9RZR5_9FIRM</name>
<keyword evidence="1" id="KW-0472">Membrane</keyword>
<proteinExistence type="predicted"/>
<evidence type="ECO:0000313" key="3">
    <source>
        <dbReference type="Proteomes" id="UP000182471"/>
    </source>
</evidence>